<gene>
    <name evidence="3" type="ORF">COU35_04055</name>
</gene>
<dbReference type="InterPro" id="IPR050194">
    <property type="entry name" value="Glycosyltransferase_grp1"/>
</dbReference>
<name>A0A2H0TPX8_9BACT</name>
<evidence type="ECO:0000259" key="1">
    <source>
        <dbReference type="Pfam" id="PF00534"/>
    </source>
</evidence>
<dbReference type="Pfam" id="PF00534">
    <property type="entry name" value="Glycos_transf_1"/>
    <property type="match status" value="1"/>
</dbReference>
<accession>A0A2H0TPX8</accession>
<dbReference type="SUPFAM" id="SSF53756">
    <property type="entry name" value="UDP-Glycosyltransferase/glycogen phosphorylase"/>
    <property type="match status" value="1"/>
</dbReference>
<dbReference type="InterPro" id="IPR028098">
    <property type="entry name" value="Glyco_trans_4-like_N"/>
</dbReference>
<evidence type="ECO:0008006" key="5">
    <source>
        <dbReference type="Google" id="ProtNLM"/>
    </source>
</evidence>
<evidence type="ECO:0000313" key="3">
    <source>
        <dbReference type="EMBL" id="PIR74205.1"/>
    </source>
</evidence>
<sequence length="362" mass="41168">MKKKQIIHIVHIIPTLNFGGAERFVVDLVNNASSNFHFTIIILKNERPLEQEITRSDVRVILVQKTGKISLGLFHALEETLAALKADIVHTHLFGGDFWGRVAAKRLGLPVVTTEHNINVDESWMQRNIKKWLKHKTDVYTASSGAIRRYMKQTYGIAMRHIRVTRFGIPLEKFSHIKPTRIRAPYELLIVGRLVKQKGHDIALRALKLSKKKRWTLEIIGSGALNLSLTQLVEQLNLERQVQFAHPVYDVASVYERNQIVLVPSRWEGLGLVVMEAMASGRLVIAARTGGIPELVTHKKTGLLFEPNDIASLASQIEWTLQHSKEAETIAKAGRNYAMQQFGFDKTVSEYETLYRELKNKK</sequence>
<dbReference type="Gene3D" id="3.40.50.2000">
    <property type="entry name" value="Glycogen Phosphorylase B"/>
    <property type="match status" value="2"/>
</dbReference>
<protein>
    <recommendedName>
        <fullName evidence="5">Glycosyltransferase</fullName>
    </recommendedName>
</protein>
<evidence type="ECO:0000259" key="2">
    <source>
        <dbReference type="Pfam" id="PF13439"/>
    </source>
</evidence>
<comment type="caution">
    <text evidence="3">The sequence shown here is derived from an EMBL/GenBank/DDBJ whole genome shotgun (WGS) entry which is preliminary data.</text>
</comment>
<dbReference type="EMBL" id="PFCB01000028">
    <property type="protein sequence ID" value="PIR74205.1"/>
    <property type="molecule type" value="Genomic_DNA"/>
</dbReference>
<dbReference type="Proteomes" id="UP000230154">
    <property type="component" value="Unassembled WGS sequence"/>
</dbReference>
<proteinExistence type="predicted"/>
<dbReference type="Pfam" id="PF13439">
    <property type="entry name" value="Glyco_transf_4"/>
    <property type="match status" value="1"/>
</dbReference>
<feature type="domain" description="Glycosyl transferase family 1" evidence="1">
    <location>
        <begin position="185"/>
        <end position="336"/>
    </location>
</feature>
<evidence type="ECO:0000313" key="4">
    <source>
        <dbReference type="Proteomes" id="UP000230154"/>
    </source>
</evidence>
<dbReference type="PANTHER" id="PTHR45947">
    <property type="entry name" value="SULFOQUINOVOSYL TRANSFERASE SQD2"/>
    <property type="match status" value="1"/>
</dbReference>
<feature type="domain" description="Glycosyltransferase subfamily 4-like N-terminal" evidence="2">
    <location>
        <begin position="18"/>
        <end position="172"/>
    </location>
</feature>
<reference evidence="4" key="1">
    <citation type="submission" date="2017-09" db="EMBL/GenBank/DDBJ databases">
        <title>Depth-based differentiation of microbial function through sediment-hosted aquifers and enrichment of novel symbionts in the deep terrestrial subsurface.</title>
        <authorList>
            <person name="Probst A.J."/>
            <person name="Ladd B."/>
            <person name="Jarett J.K."/>
            <person name="Geller-Mcgrath D.E."/>
            <person name="Sieber C.M.K."/>
            <person name="Emerson J.B."/>
            <person name="Anantharaman K."/>
            <person name="Thomas B.C."/>
            <person name="Malmstrom R."/>
            <person name="Stieglmeier M."/>
            <person name="Klingl A."/>
            <person name="Woyke T."/>
            <person name="Ryan C.M."/>
            <person name="Banfield J.F."/>
        </authorList>
    </citation>
    <scope>NUCLEOTIDE SEQUENCE [LARGE SCALE GENOMIC DNA]</scope>
</reference>
<dbReference type="InterPro" id="IPR001296">
    <property type="entry name" value="Glyco_trans_1"/>
</dbReference>
<dbReference type="AlphaFoldDB" id="A0A2H0TPX8"/>
<organism evidence="3 4">
    <name type="scientific">Candidatus Magasanikbacteria bacterium CG10_big_fil_rev_8_21_14_0_10_47_10</name>
    <dbReference type="NCBI Taxonomy" id="1974652"/>
    <lineage>
        <taxon>Bacteria</taxon>
        <taxon>Candidatus Magasanikiibacteriota</taxon>
    </lineage>
</organism>
<dbReference type="GO" id="GO:0016757">
    <property type="term" value="F:glycosyltransferase activity"/>
    <property type="evidence" value="ECO:0007669"/>
    <property type="project" value="InterPro"/>
</dbReference>
<dbReference type="PANTHER" id="PTHR45947:SF3">
    <property type="entry name" value="SULFOQUINOVOSYL TRANSFERASE SQD2"/>
    <property type="match status" value="1"/>
</dbReference>